<evidence type="ECO:0000256" key="1">
    <source>
        <dbReference type="SAM" id="MobiDB-lite"/>
    </source>
</evidence>
<comment type="caution">
    <text evidence="2">The sequence shown here is derived from an EMBL/GenBank/DDBJ whole genome shotgun (WGS) entry which is preliminary data.</text>
</comment>
<gene>
    <name evidence="2" type="ORF">CEXT_73261</name>
</gene>
<sequence>MTNGRNGRFSLSRERSPHIHEASPSHSSPDIHESGNHTSPFSFQFPRKKTDLRTFLLRTEGGVEGEQKGLKLRTFYSLKTGGRDSFTLSLKEVLINSPWTPSFAISPFLFVNAGEGDSSSTTPTKGHQVHCKVKGATPSFFSPPSFFFLPKMSFGWEKKKGENDGFLTYGLFLLSWEKIFKS</sequence>
<evidence type="ECO:0000313" key="3">
    <source>
        <dbReference type="Proteomes" id="UP001054945"/>
    </source>
</evidence>
<name>A0AAV4XKY6_CAEEX</name>
<protein>
    <submittedName>
        <fullName evidence="2">Uncharacterized protein</fullName>
    </submittedName>
</protein>
<dbReference type="EMBL" id="BPLR01000408">
    <property type="protein sequence ID" value="GIY94591.1"/>
    <property type="molecule type" value="Genomic_DNA"/>
</dbReference>
<dbReference type="Proteomes" id="UP001054945">
    <property type="component" value="Unassembled WGS sequence"/>
</dbReference>
<feature type="compositionally biased region" description="Basic and acidic residues" evidence="1">
    <location>
        <begin position="11"/>
        <end position="35"/>
    </location>
</feature>
<keyword evidence="3" id="KW-1185">Reference proteome</keyword>
<feature type="region of interest" description="Disordered" evidence="1">
    <location>
        <begin position="1"/>
        <end position="44"/>
    </location>
</feature>
<dbReference type="AlphaFoldDB" id="A0AAV4XKY6"/>
<reference evidence="2 3" key="1">
    <citation type="submission" date="2021-06" db="EMBL/GenBank/DDBJ databases">
        <title>Caerostris extrusa draft genome.</title>
        <authorList>
            <person name="Kono N."/>
            <person name="Arakawa K."/>
        </authorList>
    </citation>
    <scope>NUCLEOTIDE SEQUENCE [LARGE SCALE GENOMIC DNA]</scope>
</reference>
<organism evidence="2 3">
    <name type="scientific">Caerostris extrusa</name>
    <name type="common">Bark spider</name>
    <name type="synonym">Caerostris bankana</name>
    <dbReference type="NCBI Taxonomy" id="172846"/>
    <lineage>
        <taxon>Eukaryota</taxon>
        <taxon>Metazoa</taxon>
        <taxon>Ecdysozoa</taxon>
        <taxon>Arthropoda</taxon>
        <taxon>Chelicerata</taxon>
        <taxon>Arachnida</taxon>
        <taxon>Araneae</taxon>
        <taxon>Araneomorphae</taxon>
        <taxon>Entelegynae</taxon>
        <taxon>Araneoidea</taxon>
        <taxon>Araneidae</taxon>
        <taxon>Caerostris</taxon>
    </lineage>
</organism>
<evidence type="ECO:0000313" key="2">
    <source>
        <dbReference type="EMBL" id="GIY94591.1"/>
    </source>
</evidence>
<accession>A0AAV4XKY6</accession>
<proteinExistence type="predicted"/>